<dbReference type="SUPFAM" id="SSF74914">
    <property type="entry name" value="V-region of surface antigen I/II (SA I/II, PAC)"/>
    <property type="match status" value="1"/>
</dbReference>
<dbReference type="Pfam" id="PF18652">
    <property type="entry name" value="Adhesin_P1_N"/>
    <property type="match status" value="1"/>
</dbReference>
<dbReference type="InterPro" id="IPR019931">
    <property type="entry name" value="LPXTG_anchor"/>
</dbReference>
<dbReference type="InterPro" id="IPR047589">
    <property type="entry name" value="DUF11_rpt"/>
</dbReference>
<feature type="region of interest" description="Disordered" evidence="6">
    <location>
        <begin position="937"/>
        <end position="965"/>
    </location>
</feature>
<feature type="coiled-coil region" evidence="5">
    <location>
        <begin position="85"/>
        <end position="157"/>
    </location>
</feature>
<dbReference type="Gene3D" id="2.60.530.10">
    <property type="entry name" value="Major cell-surface adhesin PAc"/>
    <property type="match status" value="1"/>
</dbReference>
<dbReference type="RefSeq" id="WP_178978144.1">
    <property type="nucleotide sequence ID" value="NZ_JABXYR010000001.1"/>
</dbReference>
<dbReference type="Proteomes" id="UP000526307">
    <property type="component" value="Unassembled WGS sequence"/>
</dbReference>
<evidence type="ECO:0000256" key="1">
    <source>
        <dbReference type="ARBA" id="ARBA00022512"/>
    </source>
</evidence>
<feature type="domain" description="Gram-positive cocci surface proteins LPxTG" evidence="9">
    <location>
        <begin position="1576"/>
        <end position="1610"/>
    </location>
</feature>
<feature type="transmembrane region" description="Helical" evidence="7">
    <location>
        <begin position="1585"/>
        <end position="1605"/>
    </location>
</feature>
<dbReference type="Pfam" id="PF08363">
    <property type="entry name" value="GbpC"/>
    <property type="match status" value="1"/>
</dbReference>
<feature type="region of interest" description="Disordered" evidence="6">
    <location>
        <begin position="699"/>
        <end position="729"/>
    </location>
</feature>
<dbReference type="PANTHER" id="PTHR34819:SF3">
    <property type="entry name" value="CELL SURFACE PROTEIN"/>
    <property type="match status" value="1"/>
</dbReference>
<keyword evidence="4" id="KW-0572">Peptidoglycan-anchor</keyword>
<name>A0A7Y8VR31_9FIRM</name>
<evidence type="ECO:0000256" key="6">
    <source>
        <dbReference type="SAM" id="MobiDB-lite"/>
    </source>
</evidence>
<organism evidence="10 11">
    <name type="scientific">Mogibacterium timidum</name>
    <dbReference type="NCBI Taxonomy" id="35519"/>
    <lineage>
        <taxon>Bacteria</taxon>
        <taxon>Bacillati</taxon>
        <taxon>Bacillota</taxon>
        <taxon>Clostridia</taxon>
        <taxon>Peptostreptococcales</taxon>
        <taxon>Anaerovoracaceae</taxon>
        <taxon>Mogibacterium</taxon>
    </lineage>
</organism>
<dbReference type="PROSITE" id="PS50847">
    <property type="entry name" value="GRAM_POS_ANCHORING"/>
    <property type="match status" value="1"/>
</dbReference>
<evidence type="ECO:0000313" key="10">
    <source>
        <dbReference type="EMBL" id="NWO22795.1"/>
    </source>
</evidence>
<dbReference type="InterPro" id="IPR041324">
    <property type="entry name" value="AgI/II_N"/>
</dbReference>
<evidence type="ECO:0000256" key="3">
    <source>
        <dbReference type="ARBA" id="ARBA00022729"/>
    </source>
</evidence>
<keyword evidence="3 8" id="KW-0732">Signal</keyword>
<feature type="region of interest" description="Disordered" evidence="6">
    <location>
        <begin position="1062"/>
        <end position="1100"/>
    </location>
</feature>
<proteinExistence type="predicted"/>
<accession>A0A7Y8VR31</accession>
<comment type="caution">
    <text evidence="10">The sequence shown here is derived from an EMBL/GenBank/DDBJ whole genome shotgun (WGS) entry which is preliminary data.</text>
</comment>
<evidence type="ECO:0000256" key="5">
    <source>
        <dbReference type="SAM" id="Coils"/>
    </source>
</evidence>
<keyword evidence="5" id="KW-0175">Coiled coil</keyword>
<keyword evidence="11" id="KW-1185">Reference proteome</keyword>
<dbReference type="EMBL" id="JABXYR010000001">
    <property type="protein sequence ID" value="NWO22795.1"/>
    <property type="molecule type" value="Genomic_DNA"/>
</dbReference>
<evidence type="ECO:0000259" key="9">
    <source>
        <dbReference type="PROSITE" id="PS50847"/>
    </source>
</evidence>
<dbReference type="NCBIfam" id="TIGR01451">
    <property type="entry name" value="B_ant_repeat"/>
    <property type="match status" value="8"/>
</dbReference>
<dbReference type="InterPro" id="IPR051172">
    <property type="entry name" value="Chlamydia_OmcB"/>
</dbReference>
<evidence type="ECO:0000256" key="7">
    <source>
        <dbReference type="SAM" id="Phobius"/>
    </source>
</evidence>
<feature type="region of interest" description="Disordered" evidence="6">
    <location>
        <begin position="1194"/>
        <end position="1221"/>
    </location>
</feature>
<dbReference type="PANTHER" id="PTHR34819">
    <property type="entry name" value="LARGE CYSTEINE-RICH PERIPLASMIC PROTEIN OMCB"/>
    <property type="match status" value="1"/>
</dbReference>
<evidence type="ECO:0000256" key="4">
    <source>
        <dbReference type="ARBA" id="ARBA00023088"/>
    </source>
</evidence>
<keyword evidence="7" id="KW-0472">Membrane</keyword>
<dbReference type="InterPro" id="IPR036234">
    <property type="entry name" value="SA_I/II_PAC_V_sf"/>
</dbReference>
<evidence type="ECO:0000256" key="8">
    <source>
        <dbReference type="SAM" id="SignalP"/>
    </source>
</evidence>
<feature type="chain" id="PRO_5039687732" evidence="8">
    <location>
        <begin position="33"/>
        <end position="1610"/>
    </location>
</feature>
<gene>
    <name evidence="10" type="ORF">HW270_01650</name>
</gene>
<keyword evidence="7" id="KW-1133">Transmembrane helix</keyword>
<reference evidence="10 11" key="1">
    <citation type="submission" date="2020-06" db="EMBL/GenBank/DDBJ databases">
        <title>Mogibacterium timidum strain W9173 genomic sequence.</title>
        <authorList>
            <person name="Wade W.G."/>
            <person name="Johnston C.D."/>
            <person name="Chen T."/>
            <person name="Dewhirst F.E."/>
        </authorList>
    </citation>
    <scope>NUCLEOTIDE SEQUENCE [LARGE SCALE GENOMIC DNA]</scope>
    <source>
        <strain evidence="10 11">W9173</strain>
    </source>
</reference>
<evidence type="ECO:0000256" key="2">
    <source>
        <dbReference type="ARBA" id="ARBA00022525"/>
    </source>
</evidence>
<keyword evidence="7" id="KW-0812">Transmembrane</keyword>
<dbReference type="InterPro" id="IPR013574">
    <property type="entry name" value="Glucan-bd_C/Surface_Ag-I/II_V"/>
</dbReference>
<dbReference type="Gene3D" id="2.60.40.740">
    <property type="match status" value="8"/>
</dbReference>
<dbReference type="NCBIfam" id="TIGR01167">
    <property type="entry name" value="LPXTG_anchor"/>
    <property type="match status" value="1"/>
</dbReference>
<sequence length="1610" mass="176420">MKAKLKATIRKLFTVGLSCLMMFNTMVPTMQAFGADATKGIETKVDRTELDKAVQSAKDAGVPVNKTQDIDKGIAKSKAEVDAKISEIKTDYQQQIKELEEAKKAVAKCKEEKKAYEIAKKKYDEELAKYNIAKKKYDEEMVKYNKAMEELEKKKKTDGYMEEPNSQTLLFKAEPNAKPSVNTKIYRSTDWLNEVVRMGYPVGSEIYNIALKYDRYSNDEGAFRIFLEKNKTVTAYYSNLQNSYFEGKKITRVEYKYTLRTLTASGKTKIPAILYYDPTVTINYSDLGANAEIEMEVTYYGEDGQPIDVTGALISFASLNRDYDNGVDRSEYVRDFNGQYIQIHGSSIRDNGNGVAISSTRSNEHVKNGSRFEVVAWDTSNSPNKWYGAIVGKTVGKTIKVTFGSRNRKAIWFAFNSDIKAIGVPVKPVEPVKPTPPEEPQCPNIQASYHYDVLFYQPSVEKKVNDQNDADIDNHAVLKDSIVKFVLNVASLPAGHEKIDSLVFTDKLPEGYKLDLAGTKQASPNYDVAYDKDANEIKFSAKSDYLNTINADLNAEVNISAPVITGTVTKEGTTYKNDFKLTINNEYSVKSKPVKVHTPTEPKKEVFKGGTTTKIDGKVVQPEEELTYEITYKNTTGKDVNATITDKIPVHTKFVSADNGGTESGGTVTWNVAVPKGESKTVKFTVKVDKNVNGAPIDNVAKVNDGTNEYKTNETHNPTPTEPKKEVFKGGTTTKINGKVVQPEEELTYEITYKNTTGKDVNATITDKIPAHTKFVSAENGGTESGGTVTWNVAVPKGESKTVKFTVKVDKDVNGTPIDNVARVNDGTNEYKTNETHNPTPTEPKKDVFKGSDTTSINGKLVKAGQELRYEITYKNTTGTKQTVTITDKIPKYTTFVSADNSGAESNGTITWVKEVENGKSLTVSFRVKVNDDVNGNPVDNISHVKDGVNESDTNETHNPTGTEPKKEVFKGGTTTNIDGKRVEPEQELTYAITYKNTTGKDVNATITDKIPAHTKFVSAENGGTESGGTVTWNVAVPKGESKTVKFTVKVDKDVNGAPIDNVAKVNDGTNEYKTNETHNPTPTEPKKEVFKGGTTTNIDGKRVEPEQELTYAITYKNTTGKDVNATITDKIPAHTTFVSAENGGTESGGVVTWTANVEKGKSVTVKFTVKVDKDVNGKPIDNVAKVNDGVNEYKTNETHNPTPTEPKKEVFKGGTTTNIDGKRVEPEQELTYAITYKNTTGKDVNATITDKIPAHTKFVSADNGGTESGGIVKWNVAVAKGESKTVKFTVKVDKNVNGAPIDNVAKVNDGTNEYKTNETHNPTPTEPKKEVFKGGTTTNIDGKPVKGGEELTYEITYKNTTGKDVNATITDKIPAHTKFVSADNGGTESGGTVKWNVAVAKDQSVKVKFTVKVDNDVNGAPIDNVAKVNDGTNEYKTNETHNPTPTKPKKEVFKYGTTTNIDGKKVEPGQKLTYAITYKNTTGSERDVTITDNIPTYTTFVSADNDGVFADGKVTWTKKVAAGKTYKVTFTVQVNKDAYEVMVINKATVRDGFNDSDTNVVKNPTPKKTVPGIRKPKTGDDNNIIPFAILLLASLGGLGGTVTIRRKRH</sequence>
<protein>
    <submittedName>
        <fullName evidence="10">DUF11 domain-containing protein</fullName>
    </submittedName>
</protein>
<keyword evidence="1" id="KW-0134">Cell wall</keyword>
<evidence type="ECO:0000313" key="11">
    <source>
        <dbReference type="Proteomes" id="UP000526307"/>
    </source>
</evidence>
<keyword evidence="2" id="KW-0964">Secreted</keyword>
<feature type="signal peptide" evidence="8">
    <location>
        <begin position="1"/>
        <end position="32"/>
    </location>
</feature>